<evidence type="ECO:0000313" key="4">
    <source>
        <dbReference type="Proteomes" id="UP000756346"/>
    </source>
</evidence>
<feature type="transmembrane region" description="Helical" evidence="2">
    <location>
        <begin position="155"/>
        <end position="178"/>
    </location>
</feature>
<dbReference type="PROSITE" id="PS51257">
    <property type="entry name" value="PROKAR_LIPOPROTEIN"/>
    <property type="match status" value="1"/>
</dbReference>
<keyword evidence="2" id="KW-1133">Transmembrane helix</keyword>
<dbReference type="GeneID" id="70191141"/>
<dbReference type="AlphaFoldDB" id="A0A9P8XU25"/>
<feature type="transmembrane region" description="Helical" evidence="2">
    <location>
        <begin position="7"/>
        <end position="31"/>
    </location>
</feature>
<keyword evidence="4" id="KW-1185">Reference proteome</keyword>
<gene>
    <name evidence="3" type="ORF">B0I36DRAFT_397860</name>
</gene>
<keyword evidence="2" id="KW-0472">Membrane</keyword>
<dbReference type="EMBL" id="JAGTJQ010000013">
    <property type="protein sequence ID" value="KAH7014344.1"/>
    <property type="molecule type" value="Genomic_DNA"/>
</dbReference>
<evidence type="ECO:0000256" key="1">
    <source>
        <dbReference type="SAM" id="MobiDB-lite"/>
    </source>
</evidence>
<organism evidence="3 4">
    <name type="scientific">Microdochium trichocladiopsis</name>
    <dbReference type="NCBI Taxonomy" id="1682393"/>
    <lineage>
        <taxon>Eukaryota</taxon>
        <taxon>Fungi</taxon>
        <taxon>Dikarya</taxon>
        <taxon>Ascomycota</taxon>
        <taxon>Pezizomycotina</taxon>
        <taxon>Sordariomycetes</taxon>
        <taxon>Xylariomycetidae</taxon>
        <taxon>Xylariales</taxon>
        <taxon>Microdochiaceae</taxon>
        <taxon>Microdochium</taxon>
    </lineage>
</organism>
<accession>A0A9P8XU25</accession>
<feature type="compositionally biased region" description="Polar residues" evidence="1">
    <location>
        <begin position="214"/>
        <end position="229"/>
    </location>
</feature>
<evidence type="ECO:0000313" key="3">
    <source>
        <dbReference type="EMBL" id="KAH7014344.1"/>
    </source>
</evidence>
<feature type="region of interest" description="Disordered" evidence="1">
    <location>
        <begin position="207"/>
        <end position="229"/>
    </location>
</feature>
<dbReference type="RefSeq" id="XP_046005311.1">
    <property type="nucleotide sequence ID" value="XM_046161595.1"/>
</dbReference>
<keyword evidence="2" id="KW-0812">Transmembrane</keyword>
<proteinExistence type="predicted"/>
<evidence type="ECO:0000256" key="2">
    <source>
        <dbReference type="SAM" id="Phobius"/>
    </source>
</evidence>
<protein>
    <submittedName>
        <fullName evidence="3">Uncharacterized protein</fullName>
    </submittedName>
</protein>
<sequence>MTAQKVLWHVAQTLPILAAGAWAIACIVTAFNVPTLPSRPSSSSWPSSGWSGSSTSSGFNAASNAAYASFERQRTWLLTLWVGTGLGWFSAVAGVVMYIALGLVDKYVRTRTSHRDKWLKRRKIFIVITGIFRALGATAGIALGAYYATTRSTKLAAASALAFVFAVACIVAIVFTTLKRIHYDPDVKQEQGQGYTENVTQYGQPQGAYGQHSVPANSGQNGWQAPSRY</sequence>
<feature type="transmembrane region" description="Helical" evidence="2">
    <location>
        <begin position="80"/>
        <end position="104"/>
    </location>
</feature>
<comment type="caution">
    <text evidence="3">The sequence shown here is derived from an EMBL/GenBank/DDBJ whole genome shotgun (WGS) entry which is preliminary data.</text>
</comment>
<name>A0A9P8XU25_9PEZI</name>
<reference evidence="3" key="1">
    <citation type="journal article" date="2021" name="Nat. Commun.">
        <title>Genetic determinants of endophytism in the Arabidopsis root mycobiome.</title>
        <authorList>
            <person name="Mesny F."/>
            <person name="Miyauchi S."/>
            <person name="Thiergart T."/>
            <person name="Pickel B."/>
            <person name="Atanasova L."/>
            <person name="Karlsson M."/>
            <person name="Huettel B."/>
            <person name="Barry K.W."/>
            <person name="Haridas S."/>
            <person name="Chen C."/>
            <person name="Bauer D."/>
            <person name="Andreopoulos W."/>
            <person name="Pangilinan J."/>
            <person name="LaButti K."/>
            <person name="Riley R."/>
            <person name="Lipzen A."/>
            <person name="Clum A."/>
            <person name="Drula E."/>
            <person name="Henrissat B."/>
            <person name="Kohler A."/>
            <person name="Grigoriev I.V."/>
            <person name="Martin F.M."/>
            <person name="Hacquard S."/>
        </authorList>
    </citation>
    <scope>NUCLEOTIDE SEQUENCE</scope>
    <source>
        <strain evidence="3">MPI-CAGE-CH-0230</strain>
    </source>
</reference>
<feature type="transmembrane region" description="Helical" evidence="2">
    <location>
        <begin position="124"/>
        <end position="149"/>
    </location>
</feature>
<dbReference type="Proteomes" id="UP000756346">
    <property type="component" value="Unassembled WGS sequence"/>
</dbReference>